<proteinExistence type="inferred from homology"/>
<dbReference type="Proteomes" id="UP000182635">
    <property type="component" value="Unassembled WGS sequence"/>
</dbReference>
<dbReference type="AlphaFoldDB" id="A0A1I2Q880"/>
<dbReference type="InterPro" id="IPR024688">
    <property type="entry name" value="Mac_dom"/>
</dbReference>
<dbReference type="SMART" id="SM01266">
    <property type="entry name" value="Mac"/>
    <property type="match status" value="1"/>
</dbReference>
<dbReference type="GO" id="GO:0016407">
    <property type="term" value="F:acetyltransferase activity"/>
    <property type="evidence" value="ECO:0007669"/>
    <property type="project" value="InterPro"/>
</dbReference>
<dbReference type="OrthoDB" id="9812571at2"/>
<evidence type="ECO:0000256" key="2">
    <source>
        <dbReference type="ARBA" id="ARBA00022679"/>
    </source>
</evidence>
<dbReference type="InterPro" id="IPR001451">
    <property type="entry name" value="Hexapep"/>
</dbReference>
<feature type="domain" description="Maltose/galactoside acetyltransferase" evidence="3">
    <location>
        <begin position="18"/>
        <end position="67"/>
    </location>
</feature>
<accession>A0A1I2Q880</accession>
<dbReference type="Pfam" id="PF00132">
    <property type="entry name" value="Hexapep"/>
    <property type="match status" value="1"/>
</dbReference>
<name>A0A1I2Q880_9LACO</name>
<evidence type="ECO:0000256" key="1">
    <source>
        <dbReference type="ARBA" id="ARBA00007274"/>
    </source>
</evidence>
<dbReference type="Pfam" id="PF12464">
    <property type="entry name" value="Mac"/>
    <property type="match status" value="1"/>
</dbReference>
<dbReference type="PANTHER" id="PTHR23416">
    <property type="entry name" value="SIALIC ACID SYNTHASE-RELATED"/>
    <property type="match status" value="1"/>
</dbReference>
<reference evidence="5" key="1">
    <citation type="submission" date="2016-10" db="EMBL/GenBank/DDBJ databases">
        <authorList>
            <person name="Varghese N."/>
            <person name="Submissions S."/>
        </authorList>
    </citation>
    <scope>NUCLEOTIDE SEQUENCE [LARGE SCALE GENOMIC DNA]</scope>
    <source>
        <strain evidence="5">DSM 20403</strain>
    </source>
</reference>
<dbReference type="SUPFAM" id="SSF51161">
    <property type="entry name" value="Trimeric LpxA-like enzymes"/>
    <property type="match status" value="1"/>
</dbReference>
<dbReference type="PANTHER" id="PTHR23416:SF23">
    <property type="entry name" value="ACETYLTRANSFERASE C18B11.09C-RELATED"/>
    <property type="match status" value="1"/>
</dbReference>
<dbReference type="GO" id="GO:0008374">
    <property type="term" value="F:O-acyltransferase activity"/>
    <property type="evidence" value="ECO:0007669"/>
    <property type="project" value="TreeGrafter"/>
</dbReference>
<protein>
    <submittedName>
        <fullName evidence="4">Maltose O-acetyltransferase</fullName>
    </submittedName>
</protein>
<organism evidence="4 5">
    <name type="scientific">Ligilactobacillus ruminis DSM 20403 = NBRC 102161</name>
    <dbReference type="NCBI Taxonomy" id="1423798"/>
    <lineage>
        <taxon>Bacteria</taxon>
        <taxon>Bacillati</taxon>
        <taxon>Bacillota</taxon>
        <taxon>Bacilli</taxon>
        <taxon>Lactobacillales</taxon>
        <taxon>Lactobacillaceae</taxon>
        <taxon>Ligilactobacillus</taxon>
    </lineage>
</organism>
<dbReference type="InterPro" id="IPR051159">
    <property type="entry name" value="Hexapeptide_acetyltransf"/>
</dbReference>
<evidence type="ECO:0000259" key="3">
    <source>
        <dbReference type="SMART" id="SM01266"/>
    </source>
</evidence>
<evidence type="ECO:0000313" key="5">
    <source>
        <dbReference type="Proteomes" id="UP000182635"/>
    </source>
</evidence>
<evidence type="ECO:0000313" key="4">
    <source>
        <dbReference type="EMBL" id="SFG22477.1"/>
    </source>
</evidence>
<dbReference type="RefSeq" id="WP_046922004.1">
    <property type="nucleotide sequence ID" value="NZ_AYYL01000011.1"/>
</dbReference>
<dbReference type="EMBL" id="FOPI01000006">
    <property type="protein sequence ID" value="SFG22477.1"/>
    <property type="molecule type" value="Genomic_DNA"/>
</dbReference>
<gene>
    <name evidence="4" type="ORF">SAMN02910432_00422</name>
</gene>
<comment type="similarity">
    <text evidence="1">Belongs to the transferase hexapeptide repeat family.</text>
</comment>
<keyword evidence="2 4" id="KW-0808">Transferase</keyword>
<sequence>MNLNRRHKLTKEETEHVKKITNSGRLYYDYDPLIESARNFAYETCRRYNRNETDIDELRSLFEKLGKNPSIADGFITEFGFNLSIGDDFDAGCGLKIIDCNEVSIGNNVTIGENVGIYTSNHAKDPKLRRDHWCSELPIRIGNNVVIESNSVVLPGTIIGDDAWIRPGSVVLGRIEADSICAGDPARRESK</sequence>
<dbReference type="InterPro" id="IPR011004">
    <property type="entry name" value="Trimer_LpxA-like_sf"/>
</dbReference>
<dbReference type="Gene3D" id="2.160.10.10">
    <property type="entry name" value="Hexapeptide repeat proteins"/>
    <property type="match status" value="1"/>
</dbReference>